<evidence type="ECO:0000313" key="3">
    <source>
        <dbReference type="Proteomes" id="UP000827768"/>
    </source>
</evidence>
<feature type="region of interest" description="Disordered" evidence="1">
    <location>
        <begin position="1"/>
        <end position="165"/>
    </location>
</feature>
<feature type="compositionally biased region" description="Basic and acidic residues" evidence="1">
    <location>
        <begin position="7"/>
        <end position="40"/>
    </location>
</feature>
<evidence type="ECO:0000313" key="2">
    <source>
        <dbReference type="EMBL" id="UDL15880.1"/>
    </source>
</evidence>
<gene>
    <name evidence="2" type="primary">89</name>
    <name evidence="2" type="ORF">SEA_PUMPERNICKEL_89</name>
</gene>
<name>A0AAE8Y7E5_9CAUD</name>
<keyword evidence="3" id="KW-1185">Reference proteome</keyword>
<proteinExistence type="predicted"/>
<feature type="compositionally biased region" description="Basic and acidic residues" evidence="1">
    <location>
        <begin position="74"/>
        <end position="83"/>
    </location>
</feature>
<feature type="compositionally biased region" description="Basic and acidic residues" evidence="1">
    <location>
        <begin position="153"/>
        <end position="165"/>
    </location>
</feature>
<evidence type="ECO:0000256" key="1">
    <source>
        <dbReference type="SAM" id="MobiDB-lite"/>
    </source>
</evidence>
<dbReference type="RefSeq" id="YP_010755120.1">
    <property type="nucleotide sequence ID" value="NC_073468.1"/>
</dbReference>
<organism evidence="2 3">
    <name type="scientific">Microbacterium phage Pumpernickel</name>
    <dbReference type="NCBI Taxonomy" id="2885983"/>
    <lineage>
        <taxon>Viruses</taxon>
        <taxon>Duplodnaviria</taxon>
        <taxon>Heunggongvirae</taxon>
        <taxon>Uroviricota</taxon>
        <taxon>Caudoviricetes</taxon>
        <taxon>Pumpernickelvirus</taxon>
        <taxon>Pumpernickelvirus pumpernickel</taxon>
    </lineage>
</organism>
<feature type="compositionally biased region" description="Low complexity" evidence="1">
    <location>
        <begin position="93"/>
        <end position="102"/>
    </location>
</feature>
<dbReference type="EMBL" id="OK040790">
    <property type="protein sequence ID" value="UDL15880.1"/>
    <property type="molecule type" value="Genomic_DNA"/>
</dbReference>
<accession>A0AAE8Y7E5</accession>
<sequence>MAQTNFRAKDMKKGSGDKGGKPGEREDNKVLEGELEKLSVDPKGGNKVAQEYAKGKKASEQKLQDEISNTVEPDFDKSSKDVESPISEDTAADNKAATATGVADDDNKGDAAAGDGTTEDVKAEQIKEAEAKGTTVENTTAAKKTTTRKTAAKKADTKSDDSDSK</sequence>
<feature type="compositionally biased region" description="Basic and acidic residues" evidence="1">
    <location>
        <begin position="53"/>
        <end position="65"/>
    </location>
</feature>
<feature type="compositionally biased region" description="Basic and acidic residues" evidence="1">
    <location>
        <begin position="119"/>
        <end position="131"/>
    </location>
</feature>
<dbReference type="GeneID" id="80019729"/>
<dbReference type="KEGG" id="vg:80019729"/>
<dbReference type="Proteomes" id="UP000827768">
    <property type="component" value="Segment"/>
</dbReference>
<protein>
    <submittedName>
        <fullName evidence="2">Uncharacterized protein</fullName>
    </submittedName>
</protein>
<reference evidence="2" key="1">
    <citation type="submission" date="2021-09" db="EMBL/GenBank/DDBJ databases">
        <authorList>
            <person name="Andersen S.H."/>
            <person name="Beall E.A."/>
            <person name="Cappelle B."/>
            <person name="Falteisek K.J."/>
            <person name="Fenske B.A."/>
            <person name="Gansluckner N.W."/>
            <person name="Gilbertson S.M."/>
            <person name="Krings K.J."/>
            <person name="Mobeck M."/>
            <person name="Odeku J.O."/>
            <person name="Poncelet M.E."/>
            <person name="Rohr J.R."/>
            <person name="Rolands L."/>
            <person name="Whipple C.D."/>
            <person name="Whipple E.M."/>
            <person name="Spring A.M."/>
            <person name="Klyczek K."/>
            <person name="Garlena R.A."/>
            <person name="Russell D.A."/>
            <person name="Pope W.H."/>
            <person name="Jacobs-Sera D."/>
            <person name="Hatfull G.F."/>
        </authorList>
    </citation>
    <scope>NUCLEOTIDE SEQUENCE</scope>
</reference>